<dbReference type="InterPro" id="IPR035901">
    <property type="entry name" value="GIY-YIG_endonuc_sf"/>
</dbReference>
<dbReference type="Proteomes" id="UP001169066">
    <property type="component" value="Unassembled WGS sequence"/>
</dbReference>
<name>A0ABT7QUL3_9BACT</name>
<comment type="caution">
    <text evidence="2">The sequence shown here is derived from an EMBL/GenBank/DDBJ whole genome shotgun (WGS) entry which is preliminary data.</text>
</comment>
<reference evidence="2" key="1">
    <citation type="submission" date="2023-01" db="EMBL/GenBank/DDBJ databases">
        <title>Sulfurovum sp. XTW-4 genome assembly.</title>
        <authorList>
            <person name="Wang J."/>
        </authorList>
    </citation>
    <scope>NUCLEOTIDE SEQUENCE</scope>
    <source>
        <strain evidence="2">XTW-4</strain>
    </source>
</reference>
<dbReference type="RefSeq" id="WP_289402659.1">
    <property type="nucleotide sequence ID" value="NZ_JAQIBC010000015.1"/>
</dbReference>
<protein>
    <submittedName>
        <fullName evidence="2">GIY-YIG nuclease family protein</fullName>
    </submittedName>
</protein>
<proteinExistence type="predicted"/>
<gene>
    <name evidence="2" type="ORF">PF327_11280</name>
</gene>
<evidence type="ECO:0000259" key="1">
    <source>
        <dbReference type="Pfam" id="PF01541"/>
    </source>
</evidence>
<dbReference type="EMBL" id="JAQIBC010000015">
    <property type="protein sequence ID" value="MDM5264777.1"/>
    <property type="molecule type" value="Genomic_DNA"/>
</dbReference>
<feature type="domain" description="GIY-YIG" evidence="1">
    <location>
        <begin position="10"/>
        <end position="76"/>
    </location>
</feature>
<accession>A0ABT7QUL3</accession>
<dbReference type="Pfam" id="PF01541">
    <property type="entry name" value="GIY-YIG"/>
    <property type="match status" value="1"/>
</dbReference>
<evidence type="ECO:0000313" key="3">
    <source>
        <dbReference type="Proteomes" id="UP001169066"/>
    </source>
</evidence>
<dbReference type="SUPFAM" id="SSF82771">
    <property type="entry name" value="GIY-YIG endonuclease"/>
    <property type="match status" value="1"/>
</dbReference>
<dbReference type="Gene3D" id="3.40.1440.10">
    <property type="entry name" value="GIY-YIG endonuclease"/>
    <property type="match status" value="1"/>
</dbReference>
<dbReference type="InterPro" id="IPR000305">
    <property type="entry name" value="GIY-YIG_endonuc"/>
</dbReference>
<keyword evidence="3" id="KW-1185">Reference proteome</keyword>
<organism evidence="2 3">
    <name type="scientific">Sulfurovum xiamenensis</name>
    <dbReference type="NCBI Taxonomy" id="3019066"/>
    <lineage>
        <taxon>Bacteria</taxon>
        <taxon>Pseudomonadati</taxon>
        <taxon>Campylobacterota</taxon>
        <taxon>Epsilonproteobacteria</taxon>
        <taxon>Campylobacterales</taxon>
        <taxon>Sulfurovaceae</taxon>
        <taxon>Sulfurovum</taxon>
    </lineage>
</organism>
<sequence length="112" mass="13252">MSEYVKQYDLYRHFDKDDNLLYVGISISALQRLSQHKDVSGWYHEISKITIEKFSSLDDARKAEKHAIWNELPKYNMQLNDDLGRLGHSEEEVNEIIDQLIDKAMNKKDNHE</sequence>
<evidence type="ECO:0000313" key="2">
    <source>
        <dbReference type="EMBL" id="MDM5264777.1"/>
    </source>
</evidence>